<comment type="caution">
    <text evidence="9">The sequence shown here is derived from an EMBL/GenBank/DDBJ whole genome shotgun (WGS) entry which is preliminary data.</text>
</comment>
<dbReference type="EMBL" id="BDME01000002">
    <property type="protein sequence ID" value="GAX87976.1"/>
    <property type="molecule type" value="Genomic_DNA"/>
</dbReference>
<comment type="subcellular location">
    <subcellularLocation>
        <location evidence="1">Endomembrane system</location>
        <topology evidence="1">Multi-pass membrane protein</topology>
    </subcellularLocation>
    <subcellularLocation>
        <location evidence="5">Membrane</location>
        <topology evidence="5">Multi-pass membrane protein</topology>
    </subcellularLocation>
</comment>
<dbReference type="Proteomes" id="UP000217944">
    <property type="component" value="Unassembled WGS sequence"/>
</dbReference>
<proteinExistence type="predicted"/>
<keyword evidence="3 6" id="KW-1133">Transmembrane helix</keyword>
<feature type="transmembrane region" description="Helical" evidence="6">
    <location>
        <begin position="266"/>
        <end position="285"/>
    </location>
</feature>
<dbReference type="PANTHER" id="PTHR43373:SF1">
    <property type="entry name" value="NA(+)_H(+) ANTIPORTER SUBUNIT A"/>
    <property type="match status" value="1"/>
</dbReference>
<evidence type="ECO:0000256" key="3">
    <source>
        <dbReference type="ARBA" id="ARBA00022989"/>
    </source>
</evidence>
<feature type="transmembrane region" description="Helical" evidence="6">
    <location>
        <begin position="204"/>
        <end position="230"/>
    </location>
</feature>
<feature type="transmembrane region" description="Helical" evidence="6">
    <location>
        <begin position="151"/>
        <end position="168"/>
    </location>
</feature>
<dbReference type="OrthoDB" id="9811798at2"/>
<feature type="transmembrane region" description="Helical" evidence="6">
    <location>
        <begin position="486"/>
        <end position="509"/>
    </location>
</feature>
<feature type="transmembrane region" description="Helical" evidence="6">
    <location>
        <begin position="119"/>
        <end position="139"/>
    </location>
</feature>
<dbReference type="InterPro" id="IPR001516">
    <property type="entry name" value="Proton_antipo_N"/>
</dbReference>
<feature type="transmembrane region" description="Helical" evidence="6">
    <location>
        <begin position="242"/>
        <end position="259"/>
    </location>
</feature>
<accession>A0A292YFI5</accession>
<dbReference type="GO" id="GO:0016020">
    <property type="term" value="C:membrane"/>
    <property type="evidence" value="ECO:0007669"/>
    <property type="project" value="UniProtKB-SubCell"/>
</dbReference>
<organism evidence="9 10">
    <name type="scientific">Lebetimonas natsushimae</name>
    <dbReference type="NCBI Taxonomy" id="1936991"/>
    <lineage>
        <taxon>Bacteria</taxon>
        <taxon>Pseudomonadati</taxon>
        <taxon>Campylobacterota</taxon>
        <taxon>Epsilonproteobacteria</taxon>
        <taxon>Nautiliales</taxon>
        <taxon>Nautiliaceae</taxon>
        <taxon>Lebetimonas</taxon>
    </lineage>
</organism>
<evidence type="ECO:0000256" key="6">
    <source>
        <dbReference type="SAM" id="Phobius"/>
    </source>
</evidence>
<dbReference type="Pfam" id="PF00361">
    <property type="entry name" value="Proton_antipo_M"/>
    <property type="match status" value="1"/>
</dbReference>
<keyword evidence="10" id="KW-1185">Reference proteome</keyword>
<dbReference type="AlphaFoldDB" id="A0A292YFI5"/>
<dbReference type="InterPro" id="IPR001750">
    <property type="entry name" value="ND/Mrp_TM"/>
</dbReference>
<evidence type="ECO:0000259" key="7">
    <source>
        <dbReference type="Pfam" id="PF00361"/>
    </source>
</evidence>
<feature type="transmembrane region" description="Helical" evidence="6">
    <location>
        <begin position="540"/>
        <end position="562"/>
    </location>
</feature>
<keyword evidence="4 6" id="KW-0472">Membrane</keyword>
<keyword evidence="2 5" id="KW-0812">Transmembrane</keyword>
<dbReference type="GO" id="GO:0012505">
    <property type="term" value="C:endomembrane system"/>
    <property type="evidence" value="ECO:0007669"/>
    <property type="project" value="UniProtKB-SubCell"/>
</dbReference>
<feature type="transmembrane region" description="Helical" evidence="6">
    <location>
        <begin position="174"/>
        <end position="192"/>
    </location>
</feature>
<feature type="transmembrane region" description="Helical" evidence="6">
    <location>
        <begin position="334"/>
        <end position="352"/>
    </location>
</feature>
<sequence length="616" mass="68784">MGLLVFLNIVTPWVLAALIYYAKNDRVTNITAFSALPILLVFSYLIYINHTTSLIQTPEIVDYLITIYDFGLLGYFLYQGIVKKSTLVTSLAIIQILFLIIVLLMKIHSDIPNIYVDNLTILFYFIVALVGVPIAIFATKYMEFDERGKHKFVAIVIWFLGVMNFAVSVNNIEWFFALFETTTLASFVLIGFRKDEEATNNAVLALWMNQIGGVAILIALMVFIHINGFYHFTELLNHPLEVSLAGLGFLSLSALVKGAQMPFHKWLLGAMVAPTPVSAILHSATMVKIAPFLILRISPVIKGTLLAKLLIITTGYVFVVAAIIALTQSNFKRILAYSTISLLGLMMLSAAVGTPVAVVASIVLIIFHAFAKGFLFVEAGVLEKVFHVKYIEQMRRLIEKAPLTLMFIFFGFLNMTFVPFGTFIGKWMMIEEASKFLSHGSYIILILYVGAGSAFLSVLYMKVLGVSVRKAHGISNIKFFPLPKRFNFVSIWYYVWLLALTLFIAPFIADFVVPIANGITGESANIVSNHLSLYVGNSPLYFWEILGALIILSLIHALPYFVKFKVDTVHPYNCGEVFPKYMGTFNFECVKRYENILIAFSIALFILVVVLGGGLL</sequence>
<name>A0A292YFI5_9BACT</name>
<dbReference type="PRINTS" id="PR01434">
    <property type="entry name" value="NADHDHGNASE5"/>
</dbReference>
<dbReference type="PANTHER" id="PTHR43373">
    <property type="entry name" value="NA(+)/H(+) ANTIPORTER SUBUNIT"/>
    <property type="match status" value="1"/>
</dbReference>
<dbReference type="InterPro" id="IPR050616">
    <property type="entry name" value="CPA3_Na-H_Antiporter_A"/>
</dbReference>
<feature type="transmembrane region" description="Helical" evidence="6">
    <location>
        <begin position="442"/>
        <end position="465"/>
    </location>
</feature>
<feature type="transmembrane region" description="Helical" evidence="6">
    <location>
        <begin position="403"/>
        <end position="430"/>
    </location>
</feature>
<feature type="transmembrane region" description="Helical" evidence="6">
    <location>
        <begin position="6"/>
        <end position="22"/>
    </location>
</feature>
<evidence type="ECO:0000259" key="8">
    <source>
        <dbReference type="Pfam" id="PF00662"/>
    </source>
</evidence>
<evidence type="ECO:0000256" key="4">
    <source>
        <dbReference type="ARBA" id="ARBA00023136"/>
    </source>
</evidence>
<evidence type="ECO:0000256" key="2">
    <source>
        <dbReference type="ARBA" id="ARBA00022692"/>
    </source>
</evidence>
<protein>
    <submittedName>
        <fullName evidence="9">Ech hydrogenase subunit A</fullName>
    </submittedName>
</protein>
<feature type="transmembrane region" description="Helical" evidence="6">
    <location>
        <begin position="596"/>
        <end position="615"/>
    </location>
</feature>
<feature type="transmembrane region" description="Helical" evidence="6">
    <location>
        <begin position="29"/>
        <end position="48"/>
    </location>
</feature>
<feature type="domain" description="NADH-Ubiquinone oxidoreductase (complex I) chain 5 N-terminal" evidence="8">
    <location>
        <begin position="113"/>
        <end position="152"/>
    </location>
</feature>
<evidence type="ECO:0000313" key="10">
    <source>
        <dbReference type="Proteomes" id="UP000217944"/>
    </source>
</evidence>
<evidence type="ECO:0000256" key="5">
    <source>
        <dbReference type="RuleBase" id="RU000320"/>
    </source>
</evidence>
<dbReference type="RefSeq" id="WP_096259567.1">
    <property type="nucleotide sequence ID" value="NZ_BDME01000002.1"/>
</dbReference>
<feature type="transmembrane region" description="Helical" evidence="6">
    <location>
        <begin position="60"/>
        <end position="78"/>
    </location>
</feature>
<evidence type="ECO:0000313" key="9">
    <source>
        <dbReference type="EMBL" id="GAX87976.1"/>
    </source>
</evidence>
<reference evidence="9 10" key="1">
    <citation type="journal article" date="2017" name="Syst. Appl. Microbiol.">
        <title>Lebetimonas natsushimae sp. nov., a novel strictly anaerobic, moderately thermophilic chemoautotroph isolated from a deep-sea hydrothermal vent polychaete nest in the Mid-Okinawa Trough.</title>
        <authorList>
            <person name="Nagata R."/>
            <person name="Takaki Y."/>
            <person name="Tame A."/>
            <person name="Nunoura T."/>
            <person name="Muto H."/>
            <person name="Mino S."/>
            <person name="Sawayama S."/>
            <person name="Takai K."/>
            <person name="Nakagawa S."/>
        </authorList>
    </citation>
    <scope>NUCLEOTIDE SEQUENCE [LARGE SCALE GENOMIC DNA]</scope>
    <source>
        <strain evidence="9 10">HS1857</strain>
    </source>
</reference>
<dbReference type="Pfam" id="PF00662">
    <property type="entry name" value="Proton_antipo_N"/>
    <property type="match status" value="1"/>
</dbReference>
<evidence type="ECO:0000256" key="1">
    <source>
        <dbReference type="ARBA" id="ARBA00004127"/>
    </source>
</evidence>
<feature type="transmembrane region" description="Helical" evidence="6">
    <location>
        <begin position="85"/>
        <end position="107"/>
    </location>
</feature>
<gene>
    <name evidence="9" type="ORF">LNAT_P1273</name>
</gene>
<feature type="transmembrane region" description="Helical" evidence="6">
    <location>
        <begin position="358"/>
        <end position="382"/>
    </location>
</feature>
<feature type="transmembrane region" description="Helical" evidence="6">
    <location>
        <begin position="305"/>
        <end position="327"/>
    </location>
</feature>
<feature type="domain" description="NADH:quinone oxidoreductase/Mrp antiporter transmembrane" evidence="7">
    <location>
        <begin position="174"/>
        <end position="435"/>
    </location>
</feature>